<comment type="caution">
    <text evidence="6">The sequence shown here is derived from an EMBL/GenBank/DDBJ whole genome shotgun (WGS) entry which is preliminary data.</text>
</comment>
<proteinExistence type="predicted"/>
<organism evidence="6 7">
    <name type="scientific">Rhododendron griersonianum</name>
    <dbReference type="NCBI Taxonomy" id="479676"/>
    <lineage>
        <taxon>Eukaryota</taxon>
        <taxon>Viridiplantae</taxon>
        <taxon>Streptophyta</taxon>
        <taxon>Embryophyta</taxon>
        <taxon>Tracheophyta</taxon>
        <taxon>Spermatophyta</taxon>
        <taxon>Magnoliopsida</taxon>
        <taxon>eudicotyledons</taxon>
        <taxon>Gunneridae</taxon>
        <taxon>Pentapetalae</taxon>
        <taxon>asterids</taxon>
        <taxon>Ericales</taxon>
        <taxon>Ericaceae</taxon>
        <taxon>Ericoideae</taxon>
        <taxon>Rhodoreae</taxon>
        <taxon>Rhododendron</taxon>
    </lineage>
</organism>
<dbReference type="PANTHER" id="PTHR31311:SF3">
    <property type="entry name" value="GLYCOSYLTRANSFERASE 7-RELATED"/>
    <property type="match status" value="1"/>
</dbReference>
<dbReference type="EMBL" id="JACTNZ010000012">
    <property type="protein sequence ID" value="KAG5523278.1"/>
    <property type="molecule type" value="Genomic_DNA"/>
</dbReference>
<dbReference type="PANTHER" id="PTHR31311">
    <property type="entry name" value="XYLOGLUCAN 6-XYLOSYLTRANSFERASE 5-RELATED-RELATED"/>
    <property type="match status" value="1"/>
</dbReference>
<keyword evidence="4" id="KW-0735">Signal-anchor</keyword>
<evidence type="ECO:0000256" key="1">
    <source>
        <dbReference type="ARBA" id="ARBA00004323"/>
    </source>
</evidence>
<evidence type="ECO:0000256" key="4">
    <source>
        <dbReference type="ARBA" id="ARBA00022968"/>
    </source>
</evidence>
<keyword evidence="7" id="KW-1185">Reference proteome</keyword>
<evidence type="ECO:0000256" key="2">
    <source>
        <dbReference type="ARBA" id="ARBA00022676"/>
    </source>
</evidence>
<protein>
    <submittedName>
        <fullName evidence="6">Uncharacterized protein</fullName>
    </submittedName>
</protein>
<dbReference type="Proteomes" id="UP000823749">
    <property type="component" value="Chromosome 12"/>
</dbReference>
<comment type="subcellular location">
    <subcellularLocation>
        <location evidence="1">Golgi apparatus membrane</location>
        <topology evidence="1">Single-pass type II membrane protein</topology>
    </subcellularLocation>
</comment>
<dbReference type="GO" id="GO:0005802">
    <property type="term" value="C:trans-Golgi network"/>
    <property type="evidence" value="ECO:0007669"/>
    <property type="project" value="TreeGrafter"/>
</dbReference>
<dbReference type="GO" id="GO:0000139">
    <property type="term" value="C:Golgi membrane"/>
    <property type="evidence" value="ECO:0007669"/>
    <property type="project" value="UniProtKB-SubCell"/>
</dbReference>
<dbReference type="GO" id="GO:0005768">
    <property type="term" value="C:endosome"/>
    <property type="evidence" value="ECO:0007669"/>
    <property type="project" value="TreeGrafter"/>
</dbReference>
<gene>
    <name evidence="6" type="ORF">RHGRI_035187</name>
</gene>
<accession>A0AAV6I3Z5</accession>
<keyword evidence="4" id="KW-0812">Transmembrane</keyword>
<evidence type="ECO:0000313" key="7">
    <source>
        <dbReference type="Proteomes" id="UP000823749"/>
    </source>
</evidence>
<dbReference type="InterPro" id="IPR008630">
    <property type="entry name" value="Glyco_trans_34"/>
</dbReference>
<evidence type="ECO:0000313" key="6">
    <source>
        <dbReference type="EMBL" id="KAG5523278.1"/>
    </source>
</evidence>
<dbReference type="GO" id="GO:0008378">
    <property type="term" value="F:galactosyltransferase activity"/>
    <property type="evidence" value="ECO:0007669"/>
    <property type="project" value="TreeGrafter"/>
</dbReference>
<keyword evidence="5" id="KW-0333">Golgi apparatus</keyword>
<keyword evidence="3" id="KW-0808">Transferase</keyword>
<dbReference type="AlphaFoldDB" id="A0AAV6I3Z5"/>
<name>A0AAV6I3Z5_9ERIC</name>
<reference evidence="6" key="1">
    <citation type="submission" date="2020-08" db="EMBL/GenBank/DDBJ databases">
        <title>Plant Genome Project.</title>
        <authorList>
            <person name="Zhang R.-G."/>
        </authorList>
    </citation>
    <scope>NUCLEOTIDE SEQUENCE</scope>
    <source>
        <strain evidence="6">WSP0</strain>
        <tissue evidence="6">Leaf</tissue>
    </source>
</reference>
<keyword evidence="2" id="KW-0328">Glycosyltransferase</keyword>
<dbReference type="Pfam" id="PF05637">
    <property type="entry name" value="Glyco_transf_34"/>
    <property type="match status" value="1"/>
</dbReference>
<evidence type="ECO:0000256" key="3">
    <source>
        <dbReference type="ARBA" id="ARBA00022679"/>
    </source>
</evidence>
<sequence length="234" mass="27299">MDHLNNLELWNIDPRVQRTMEAAHTGFEYLVKLTFPVNHDIPLVSVLIDSYREQDDVAKSSVEILPYVRAYVLYLIGSIVIPDKTEVKVSGIFLPLLEDIKEIGKYKNHNLVVHGWKNMIYEEKSWVAINSGVFLIRNCQWSLEFMEVWSSMGPQSPNYDKWSKIQKAMLPDKLFPESGDQSALVYLLLKEKEKWGDKIYVAGEYYFEGYWLEIVETLDNITEKYVGIEKEVPR</sequence>
<evidence type="ECO:0000256" key="5">
    <source>
        <dbReference type="ARBA" id="ARBA00023034"/>
    </source>
</evidence>